<dbReference type="EMBL" id="JH687617">
    <property type="protein sequence ID" value="EIN03352.1"/>
    <property type="molecule type" value="Genomic_DNA"/>
</dbReference>
<name>R7S0M5_PUNST</name>
<evidence type="ECO:0000313" key="2">
    <source>
        <dbReference type="EMBL" id="EIN03352.1"/>
    </source>
</evidence>
<feature type="compositionally biased region" description="Basic and acidic residues" evidence="1">
    <location>
        <begin position="106"/>
        <end position="124"/>
    </location>
</feature>
<evidence type="ECO:0000256" key="1">
    <source>
        <dbReference type="SAM" id="MobiDB-lite"/>
    </source>
</evidence>
<sequence>MAPKARDIEQNLFDDILPPIHVLLLTHLLFDQYNLRVQNGIDIQDCCIDKDTPNNDTLKEKDNNDMDIDEIIDDSDEDTPNHNARKEKDNDDMDIDEIIDDSDEDTPNHNAREEKDNNELGNPREDYLLAMDMVEKMDVMRGQFKLSPERCRAEQGTLNICKPRGAPTLPTHAPPSATA</sequence>
<accession>R7S0M5</accession>
<dbReference type="Proteomes" id="UP000054196">
    <property type="component" value="Unassembled WGS sequence"/>
</dbReference>
<feature type="region of interest" description="Disordered" evidence="1">
    <location>
        <begin position="52"/>
        <end position="124"/>
    </location>
</feature>
<feature type="compositionally biased region" description="Acidic residues" evidence="1">
    <location>
        <begin position="90"/>
        <end position="105"/>
    </location>
</feature>
<feature type="compositionally biased region" description="Acidic residues" evidence="1">
    <location>
        <begin position="65"/>
        <end position="78"/>
    </location>
</feature>
<reference evidence="3" key="1">
    <citation type="journal article" date="2012" name="Science">
        <title>The Paleozoic origin of enzymatic lignin decomposition reconstructed from 31 fungal genomes.</title>
        <authorList>
            <person name="Floudas D."/>
            <person name="Binder M."/>
            <person name="Riley R."/>
            <person name="Barry K."/>
            <person name="Blanchette R.A."/>
            <person name="Henrissat B."/>
            <person name="Martinez A.T."/>
            <person name="Otillar R."/>
            <person name="Spatafora J.W."/>
            <person name="Yadav J.S."/>
            <person name="Aerts A."/>
            <person name="Benoit I."/>
            <person name="Boyd A."/>
            <person name="Carlson A."/>
            <person name="Copeland A."/>
            <person name="Coutinho P.M."/>
            <person name="de Vries R.P."/>
            <person name="Ferreira P."/>
            <person name="Findley K."/>
            <person name="Foster B."/>
            <person name="Gaskell J."/>
            <person name="Glotzer D."/>
            <person name="Gorecki P."/>
            <person name="Heitman J."/>
            <person name="Hesse C."/>
            <person name="Hori C."/>
            <person name="Igarashi K."/>
            <person name="Jurgens J.A."/>
            <person name="Kallen N."/>
            <person name="Kersten P."/>
            <person name="Kohler A."/>
            <person name="Kuees U."/>
            <person name="Kumar T.K.A."/>
            <person name="Kuo A."/>
            <person name="LaButti K."/>
            <person name="Larrondo L.F."/>
            <person name="Lindquist E."/>
            <person name="Ling A."/>
            <person name="Lombard V."/>
            <person name="Lucas S."/>
            <person name="Lundell T."/>
            <person name="Martin R."/>
            <person name="McLaughlin D.J."/>
            <person name="Morgenstern I."/>
            <person name="Morin E."/>
            <person name="Murat C."/>
            <person name="Nagy L.G."/>
            <person name="Nolan M."/>
            <person name="Ohm R.A."/>
            <person name="Patyshakuliyeva A."/>
            <person name="Rokas A."/>
            <person name="Ruiz-Duenas F.J."/>
            <person name="Sabat G."/>
            <person name="Salamov A."/>
            <person name="Samejima M."/>
            <person name="Schmutz J."/>
            <person name="Slot J.C."/>
            <person name="St John F."/>
            <person name="Stenlid J."/>
            <person name="Sun H."/>
            <person name="Sun S."/>
            <person name="Syed K."/>
            <person name="Tsang A."/>
            <person name="Wiebenga A."/>
            <person name="Young D."/>
            <person name="Pisabarro A."/>
            <person name="Eastwood D.C."/>
            <person name="Martin F."/>
            <person name="Cullen D."/>
            <person name="Grigoriev I.V."/>
            <person name="Hibbett D.S."/>
        </authorList>
    </citation>
    <scope>NUCLEOTIDE SEQUENCE [LARGE SCALE GENOMIC DNA]</scope>
    <source>
        <strain evidence="3">HHB-11173 SS5</strain>
    </source>
</reference>
<evidence type="ECO:0000313" key="3">
    <source>
        <dbReference type="Proteomes" id="UP000054196"/>
    </source>
</evidence>
<protein>
    <submittedName>
        <fullName evidence="2">Uncharacterized protein</fullName>
    </submittedName>
</protein>
<dbReference type="KEGG" id="psq:PUNSTDRAFT_48141"/>
<keyword evidence="3" id="KW-1185">Reference proteome</keyword>
<organism evidence="2 3">
    <name type="scientific">Punctularia strigosozonata (strain HHB-11173)</name>
    <name type="common">White-rot fungus</name>
    <dbReference type="NCBI Taxonomy" id="741275"/>
    <lineage>
        <taxon>Eukaryota</taxon>
        <taxon>Fungi</taxon>
        <taxon>Dikarya</taxon>
        <taxon>Basidiomycota</taxon>
        <taxon>Agaricomycotina</taxon>
        <taxon>Agaricomycetes</taxon>
        <taxon>Corticiales</taxon>
        <taxon>Punctulariaceae</taxon>
        <taxon>Punctularia</taxon>
    </lineage>
</organism>
<dbReference type="AlphaFoldDB" id="R7S0M5"/>
<feature type="compositionally biased region" description="Basic and acidic residues" evidence="1">
    <location>
        <begin position="52"/>
        <end position="64"/>
    </location>
</feature>
<proteinExistence type="predicted"/>
<gene>
    <name evidence="2" type="ORF">PUNSTDRAFT_48141</name>
</gene>
<dbReference type="GeneID" id="18882958"/>
<dbReference type="RefSeq" id="XP_007389419.1">
    <property type="nucleotide sequence ID" value="XM_007389357.1"/>
</dbReference>
<dbReference type="HOGENOM" id="CLU_1504193_0_0_1"/>